<proteinExistence type="predicted"/>
<dbReference type="SUPFAM" id="SSF54690">
    <property type="entry name" value="Molybdopterin synthase subunit MoaE"/>
    <property type="match status" value="1"/>
</dbReference>
<dbReference type="CDD" id="cd00756">
    <property type="entry name" value="MoaE"/>
    <property type="match status" value="1"/>
</dbReference>
<organism evidence="1 2">
    <name type="scientific">Aphanocapsa feldmannii 277cV</name>
    <dbReference type="NCBI Taxonomy" id="2507553"/>
    <lineage>
        <taxon>Bacteria</taxon>
        <taxon>Bacillati</taxon>
        <taxon>Cyanobacteriota</taxon>
        <taxon>Cyanophyceae</taxon>
        <taxon>Oscillatoriophycideae</taxon>
        <taxon>Chroococcales</taxon>
        <taxon>Microcystaceae</taxon>
        <taxon>Aphanocapsa</taxon>
    </lineage>
</organism>
<evidence type="ECO:0000313" key="1">
    <source>
        <dbReference type="EMBL" id="TGG92223.1"/>
    </source>
</evidence>
<dbReference type="InterPro" id="IPR003448">
    <property type="entry name" value="Mopterin_biosynth_MoaE"/>
</dbReference>
<dbReference type="AlphaFoldDB" id="A0A524RN52"/>
<dbReference type="Pfam" id="PF02391">
    <property type="entry name" value="MoaE"/>
    <property type="match status" value="1"/>
</dbReference>
<name>A0A524RN52_9CHRO</name>
<dbReference type="GO" id="GO:0006777">
    <property type="term" value="P:Mo-molybdopterin cofactor biosynthetic process"/>
    <property type="evidence" value="ECO:0007669"/>
    <property type="project" value="InterPro"/>
</dbReference>
<accession>A0A524RN52</accession>
<gene>
    <name evidence="1" type="ORF">ERJ67_06065</name>
</gene>
<sequence>MQPPSRLDLDLALCDRPFAPYPLLAQWSGGDWAAEAHFIGRMRGVGERGQDLQALEVEHYPGMTERMLEALAREEAARCGARRILLRHCVGQVAPGEAIVLLAVAAERRGQAIETCRRLLERLKHDAPFWKKEVGPAGQHWVRTNSGYEPSSGPLAPL</sequence>
<dbReference type="Gene3D" id="3.90.1170.40">
    <property type="entry name" value="Molybdopterin biosynthesis MoaE subunit"/>
    <property type="match status" value="1"/>
</dbReference>
<dbReference type="EMBL" id="SRMO01000065">
    <property type="protein sequence ID" value="TGG92223.1"/>
    <property type="molecule type" value="Genomic_DNA"/>
</dbReference>
<dbReference type="Proteomes" id="UP000317990">
    <property type="component" value="Unassembled WGS sequence"/>
</dbReference>
<protein>
    <submittedName>
        <fullName evidence="1">Molybdenum cofactor biosynthesis protein MoaE</fullName>
    </submittedName>
</protein>
<dbReference type="InterPro" id="IPR036563">
    <property type="entry name" value="MoaE_sf"/>
</dbReference>
<comment type="caution">
    <text evidence="1">The sequence shown here is derived from an EMBL/GenBank/DDBJ whole genome shotgun (WGS) entry which is preliminary data.</text>
</comment>
<dbReference type="PANTHER" id="PTHR23404">
    <property type="entry name" value="MOLYBDOPTERIN SYNTHASE RELATED"/>
    <property type="match status" value="1"/>
</dbReference>
<evidence type="ECO:0000313" key="2">
    <source>
        <dbReference type="Proteomes" id="UP000317990"/>
    </source>
</evidence>
<reference evidence="1 2" key="1">
    <citation type="journal article" date="2019" name="mSystems">
        <title>Life at home and on the roam: Genomic adaptions reflect the dual lifestyle of an intracellular, facultative symbiont.</title>
        <authorList>
            <person name="Burgsdorf I."/>
        </authorList>
    </citation>
    <scope>NUCLEOTIDE SEQUENCE [LARGE SCALE GENOMIC DNA]</scope>
    <source>
        <strain evidence="1">277cV</strain>
    </source>
</reference>